<dbReference type="Proteomes" id="UP000800097">
    <property type="component" value="Unassembled WGS sequence"/>
</dbReference>
<evidence type="ECO:0000256" key="4">
    <source>
        <dbReference type="ARBA" id="ARBA00023136"/>
    </source>
</evidence>
<feature type="transmembrane region" description="Helical" evidence="7">
    <location>
        <begin position="177"/>
        <end position="200"/>
    </location>
</feature>
<keyword evidence="2 7" id="KW-0812">Transmembrane</keyword>
<organism evidence="9 10">
    <name type="scientific">Westerdykella ornata</name>
    <dbReference type="NCBI Taxonomy" id="318751"/>
    <lineage>
        <taxon>Eukaryota</taxon>
        <taxon>Fungi</taxon>
        <taxon>Dikarya</taxon>
        <taxon>Ascomycota</taxon>
        <taxon>Pezizomycotina</taxon>
        <taxon>Dothideomycetes</taxon>
        <taxon>Pleosporomycetidae</taxon>
        <taxon>Pleosporales</taxon>
        <taxon>Sporormiaceae</taxon>
        <taxon>Westerdykella</taxon>
    </lineage>
</organism>
<comment type="similarity">
    <text evidence="5">Belongs to the SAT4 family.</text>
</comment>
<dbReference type="InterPro" id="IPR052337">
    <property type="entry name" value="SAT4-like"/>
</dbReference>
<feature type="region of interest" description="Disordered" evidence="6">
    <location>
        <begin position="374"/>
        <end position="395"/>
    </location>
</feature>
<evidence type="ECO:0000256" key="3">
    <source>
        <dbReference type="ARBA" id="ARBA00022989"/>
    </source>
</evidence>
<evidence type="ECO:0000256" key="2">
    <source>
        <dbReference type="ARBA" id="ARBA00022692"/>
    </source>
</evidence>
<dbReference type="PANTHER" id="PTHR33048">
    <property type="entry name" value="PTH11-LIKE INTEGRAL MEMBRANE PROTEIN (AFU_ORTHOLOGUE AFUA_5G11245)"/>
    <property type="match status" value="1"/>
</dbReference>
<evidence type="ECO:0000256" key="6">
    <source>
        <dbReference type="SAM" id="MobiDB-lite"/>
    </source>
</evidence>
<protein>
    <recommendedName>
        <fullName evidence="8">Rhodopsin domain-containing protein</fullName>
    </recommendedName>
</protein>
<name>A0A6A6J9B9_WESOR</name>
<feature type="transmembrane region" description="Helical" evidence="7">
    <location>
        <begin position="88"/>
        <end position="115"/>
    </location>
</feature>
<feature type="domain" description="Rhodopsin" evidence="8">
    <location>
        <begin position="27"/>
        <end position="278"/>
    </location>
</feature>
<evidence type="ECO:0000313" key="9">
    <source>
        <dbReference type="EMBL" id="KAF2272935.1"/>
    </source>
</evidence>
<feature type="transmembrane region" description="Helical" evidence="7">
    <location>
        <begin position="39"/>
        <end position="58"/>
    </location>
</feature>
<evidence type="ECO:0000256" key="7">
    <source>
        <dbReference type="SAM" id="Phobius"/>
    </source>
</evidence>
<gene>
    <name evidence="9" type="ORF">EI97DRAFT_496341</name>
</gene>
<dbReference type="EMBL" id="ML986515">
    <property type="protein sequence ID" value="KAF2272935.1"/>
    <property type="molecule type" value="Genomic_DNA"/>
</dbReference>
<evidence type="ECO:0000256" key="1">
    <source>
        <dbReference type="ARBA" id="ARBA00004141"/>
    </source>
</evidence>
<sequence length="524" mass="59148">MPAYPLQVTCLAVIAGTPVLAAIFVALRLYTRRKLNLRLGLDDWLIILPLLLSIALIGPSFRHVKMWHVGIHIWDVDPNEIEPDYDEYYAVSMAFNLLNIPILPLVKASIIFLLLRAGSVIEWLKKALYGILVFTVGSALIPWFLYIFTCPPQTGNTWKPRTFGNLHCMGRHKMGEMLIWVTCANLLTDLLIFPIPFIIVRRMMSARLRSRLVVLAVFTSSLAVTAIGAAKIYLSYRDRLYSLFQPDWTYPIDFCISHIENNVAIIVANVPILRGLVTRWVFNFRTKATPIEREREFRSEWQWNSSTNSSTVTRVGRKHRIARKLLPCVQEDFSFSSSLARSRDLRDSICKNNNAPDFPARIITTADYRKNNRSGLLKGKKSRRNSTDRCYESSSSCEKGDMLETVRSVGSLGSAPTLVETRDGGIIDWKRVSFGEPVSPTTLVASPRRPSSTTLSPINPLRRTSSTTLCPHNNARRPSSPTLSPISGGRRPSSPTLSPISPLRPCLLKEEEQEDDDDEIYPFP</sequence>
<feature type="compositionally biased region" description="Acidic residues" evidence="6">
    <location>
        <begin position="511"/>
        <end position="524"/>
    </location>
</feature>
<dbReference type="PANTHER" id="PTHR33048:SF158">
    <property type="entry name" value="MEMBRANE PROTEIN PTH11-LIKE, PUTATIVE-RELATED"/>
    <property type="match status" value="1"/>
</dbReference>
<accession>A0A6A6J9B9</accession>
<dbReference type="OrthoDB" id="5329176at2759"/>
<dbReference type="GO" id="GO:0016020">
    <property type="term" value="C:membrane"/>
    <property type="evidence" value="ECO:0007669"/>
    <property type="project" value="UniProtKB-SubCell"/>
</dbReference>
<keyword evidence="10" id="KW-1185">Reference proteome</keyword>
<comment type="subcellular location">
    <subcellularLocation>
        <location evidence="1">Membrane</location>
        <topology evidence="1">Multi-pass membrane protein</topology>
    </subcellularLocation>
</comment>
<dbReference type="InterPro" id="IPR049326">
    <property type="entry name" value="Rhodopsin_dom_fungi"/>
</dbReference>
<proteinExistence type="inferred from homology"/>
<evidence type="ECO:0000256" key="5">
    <source>
        <dbReference type="ARBA" id="ARBA00038359"/>
    </source>
</evidence>
<dbReference type="GeneID" id="54555648"/>
<feature type="compositionally biased region" description="Polar residues" evidence="6">
    <location>
        <begin position="462"/>
        <end position="483"/>
    </location>
</feature>
<dbReference type="Pfam" id="PF20684">
    <property type="entry name" value="Fung_rhodopsin"/>
    <property type="match status" value="1"/>
</dbReference>
<feature type="compositionally biased region" description="Low complexity" evidence="6">
    <location>
        <begin position="484"/>
        <end position="505"/>
    </location>
</feature>
<feature type="transmembrane region" description="Helical" evidence="7">
    <location>
        <begin position="127"/>
        <end position="148"/>
    </location>
</feature>
<feature type="compositionally biased region" description="Low complexity" evidence="6">
    <location>
        <begin position="446"/>
        <end position="457"/>
    </location>
</feature>
<keyword evidence="3 7" id="KW-1133">Transmembrane helix</keyword>
<feature type="transmembrane region" description="Helical" evidence="7">
    <location>
        <begin position="6"/>
        <end position="27"/>
    </location>
</feature>
<reference evidence="9" key="1">
    <citation type="journal article" date="2020" name="Stud. Mycol.">
        <title>101 Dothideomycetes genomes: a test case for predicting lifestyles and emergence of pathogens.</title>
        <authorList>
            <person name="Haridas S."/>
            <person name="Albert R."/>
            <person name="Binder M."/>
            <person name="Bloem J."/>
            <person name="Labutti K."/>
            <person name="Salamov A."/>
            <person name="Andreopoulos B."/>
            <person name="Baker S."/>
            <person name="Barry K."/>
            <person name="Bills G."/>
            <person name="Bluhm B."/>
            <person name="Cannon C."/>
            <person name="Castanera R."/>
            <person name="Culley D."/>
            <person name="Daum C."/>
            <person name="Ezra D."/>
            <person name="Gonzalez J."/>
            <person name="Henrissat B."/>
            <person name="Kuo A."/>
            <person name="Liang C."/>
            <person name="Lipzen A."/>
            <person name="Lutzoni F."/>
            <person name="Magnuson J."/>
            <person name="Mondo S."/>
            <person name="Nolan M."/>
            <person name="Ohm R."/>
            <person name="Pangilinan J."/>
            <person name="Park H.-J."/>
            <person name="Ramirez L."/>
            <person name="Alfaro M."/>
            <person name="Sun H."/>
            <person name="Tritt A."/>
            <person name="Yoshinaga Y."/>
            <person name="Zwiers L.-H."/>
            <person name="Turgeon B."/>
            <person name="Goodwin S."/>
            <person name="Spatafora J."/>
            <person name="Crous P."/>
            <person name="Grigoriev I."/>
        </authorList>
    </citation>
    <scope>NUCLEOTIDE SEQUENCE</scope>
    <source>
        <strain evidence="9">CBS 379.55</strain>
    </source>
</reference>
<evidence type="ECO:0000259" key="8">
    <source>
        <dbReference type="Pfam" id="PF20684"/>
    </source>
</evidence>
<keyword evidence="4 7" id="KW-0472">Membrane</keyword>
<feature type="region of interest" description="Disordered" evidence="6">
    <location>
        <begin position="438"/>
        <end position="524"/>
    </location>
</feature>
<evidence type="ECO:0000313" key="10">
    <source>
        <dbReference type="Proteomes" id="UP000800097"/>
    </source>
</evidence>
<dbReference type="AlphaFoldDB" id="A0A6A6J9B9"/>
<feature type="transmembrane region" description="Helical" evidence="7">
    <location>
        <begin position="212"/>
        <end position="234"/>
    </location>
</feature>
<dbReference type="RefSeq" id="XP_033650474.1">
    <property type="nucleotide sequence ID" value="XM_033802473.1"/>
</dbReference>